<reference evidence="2 3" key="1">
    <citation type="submission" date="2022-09" db="EMBL/GenBank/DDBJ databases">
        <title>complete genome sequences of Clostridium tetani str. KHSU-234311-028 isolated from soil.</title>
        <authorList>
            <person name="Sekizuka T."/>
            <person name="Shitada C."/>
            <person name="Takahashi M."/>
            <person name="Kuroda M."/>
        </authorList>
    </citation>
    <scope>NUCLEOTIDE SEQUENCE [LARGE SCALE GENOMIC DNA]</scope>
    <source>
        <strain evidence="2 3">KHSU-234311-028</strain>
    </source>
</reference>
<dbReference type="PANTHER" id="PTHR43777">
    <property type="entry name" value="MOLYBDENUM COFACTOR CYTIDYLYLTRANSFERASE"/>
    <property type="match status" value="1"/>
</dbReference>
<dbReference type="InterPro" id="IPR025877">
    <property type="entry name" value="MobA-like_NTP_Trfase"/>
</dbReference>
<feature type="domain" description="MobA-like NTP transferase" evidence="1">
    <location>
        <begin position="5"/>
        <end position="157"/>
    </location>
</feature>
<accession>A0ABC8EFX2</accession>
<dbReference type="EMBL" id="AP026818">
    <property type="protein sequence ID" value="BDR82143.1"/>
    <property type="molecule type" value="Genomic_DNA"/>
</dbReference>
<dbReference type="CDD" id="cd04182">
    <property type="entry name" value="GT_2_like_f"/>
    <property type="match status" value="1"/>
</dbReference>
<protein>
    <recommendedName>
        <fullName evidence="1">MobA-like NTP transferase domain-containing protein</fullName>
    </recommendedName>
</protein>
<dbReference type="Proteomes" id="UP001321763">
    <property type="component" value="Chromosome"/>
</dbReference>
<dbReference type="Gene3D" id="3.90.550.10">
    <property type="entry name" value="Spore Coat Polysaccharide Biosynthesis Protein SpsA, Chain A"/>
    <property type="match status" value="1"/>
</dbReference>
<dbReference type="PANTHER" id="PTHR43777:SF1">
    <property type="entry name" value="MOLYBDENUM COFACTOR CYTIDYLYLTRANSFERASE"/>
    <property type="match status" value="1"/>
</dbReference>
<dbReference type="RefSeq" id="WP_317724547.1">
    <property type="nucleotide sequence ID" value="NZ_AP026811.1"/>
</dbReference>
<dbReference type="SUPFAM" id="SSF53448">
    <property type="entry name" value="Nucleotide-diphospho-sugar transferases"/>
    <property type="match status" value="1"/>
</dbReference>
<dbReference type="InterPro" id="IPR029044">
    <property type="entry name" value="Nucleotide-diphossugar_trans"/>
</dbReference>
<sequence length="197" mass="22482">MKVEGIILAAGLSTRAGTNKLILDIDGKTAIERCICGMYDLCSKIIVVGGHRIEDIKGILDRYTGVELIYNPNYLEGMFSSVKKGVIHIKEERFFLIPGDYPVINKKTYEDMLKLDKDIVIPMYNGKKGHPVLMKSYLIEELLKDASYKTLRDFINKKGFISIKVQDPGILMDIDTMEDYKRAVLYFQESVNIRKHP</sequence>
<name>A0ABC8EFX2_CLOTA</name>
<gene>
    <name evidence="2" type="ORF">K234311028_23890</name>
</gene>
<dbReference type="AlphaFoldDB" id="A0ABC8EFX2"/>
<dbReference type="Pfam" id="PF12804">
    <property type="entry name" value="NTP_transf_3"/>
    <property type="match status" value="1"/>
</dbReference>
<evidence type="ECO:0000313" key="2">
    <source>
        <dbReference type="EMBL" id="BDR82143.1"/>
    </source>
</evidence>
<organism evidence="2 3">
    <name type="scientific">Clostridium tetani</name>
    <dbReference type="NCBI Taxonomy" id="1513"/>
    <lineage>
        <taxon>Bacteria</taxon>
        <taxon>Bacillati</taxon>
        <taxon>Bacillota</taxon>
        <taxon>Clostridia</taxon>
        <taxon>Eubacteriales</taxon>
        <taxon>Clostridiaceae</taxon>
        <taxon>Clostridium</taxon>
    </lineage>
</organism>
<evidence type="ECO:0000313" key="3">
    <source>
        <dbReference type="Proteomes" id="UP001321763"/>
    </source>
</evidence>
<evidence type="ECO:0000259" key="1">
    <source>
        <dbReference type="Pfam" id="PF12804"/>
    </source>
</evidence>
<dbReference type="GO" id="GO:0016779">
    <property type="term" value="F:nucleotidyltransferase activity"/>
    <property type="evidence" value="ECO:0007669"/>
    <property type="project" value="UniProtKB-ARBA"/>
</dbReference>
<proteinExistence type="predicted"/>